<evidence type="ECO:0000313" key="23">
    <source>
        <dbReference type="EMBL" id="ATX70816.1"/>
    </source>
</evidence>
<dbReference type="PROSITE" id="PS51447">
    <property type="entry name" value="FDX_ACB"/>
    <property type="match status" value="1"/>
</dbReference>
<dbReference type="SUPFAM" id="SSF50249">
    <property type="entry name" value="Nucleic acid-binding proteins"/>
    <property type="match status" value="1"/>
</dbReference>
<dbReference type="InterPro" id="IPR041616">
    <property type="entry name" value="PheRS_beta_core"/>
</dbReference>
<sequence>MIITRRWLENFIDLTGVKDKDITIALNSLGFEVDAYKSYQELNDNLTLGYVTNVAPMPGTHLNYCFVDKGEELVSPIVTGATNVREGQYVVVADPGKTIANGTTLSVKELQGKTSEGMMVSLLEVGMSESVLTPAEIDEWIYEVHTKQEAYQLIGNSDALEVIGFKDSTWEVDLTLNRSDALGALQLVKELANYFAKTVTNLADVYTEKKSPNPVPVSFVNNKLSQKLVRSLALQQFDTKKVLTIDERTLNIYSTQDVWLKFSQAKTTDNFFLDLANAIAIETGQPVLFVDPKKLNKQLEIKDNSNETNPVNFQLMHGKDVVATLGVDFNEAFLPTVDSEQILAIYLSLDPVAMRKQQKSFNSSSVFLQRWMKPISSRLYEIAAKHTVHWLDQYDLYGASSQLEVQIPSKEVDVEIELDLVYLNQMLGIELPFKTIQELFSGLNFEVKQINPQLLSFKVDFARTDISHQAHLVEEIARLYGYNKIPSFAPEIKVLAKPKALEVVLKNQVENYLTGLGFYNVKTYALLNLQEVEKWDLFGLKDPIKLMAPLSKNREAYRLSLSRSLIEAASFNSTKGNKNLKLYEVGDVYNLNNTREKHLAMLVTGDSFSQKAYKLELKPNYAYLKGVFDEICAQYQISTNHVEINNFTNLFEEIHPYINGEIKVNNQLVGFIYKLNPRFEQAQKLDSTFVLELNLTLLEQLANLQVVVNEVSKFQKTSRDVTMLLSDKHQYNSVIKEITKGLKYLQTTSLVDIYQDEALKTQNLQAVSVNFVFNSVTTQLTDEMVSKEWEQVLQKLAKLKIEVK</sequence>
<evidence type="ECO:0000256" key="12">
    <source>
        <dbReference type="ARBA" id="ARBA00022840"/>
    </source>
</evidence>
<name>A0A2K8KP23_9MOLU</name>
<dbReference type="GO" id="GO:0004826">
    <property type="term" value="F:phenylalanine-tRNA ligase activity"/>
    <property type="evidence" value="ECO:0007669"/>
    <property type="project" value="UniProtKB-EC"/>
</dbReference>
<protein>
    <recommendedName>
        <fullName evidence="6">Phenylalanine--tRNA ligase beta subunit</fullName>
        <ecNumber evidence="5">6.1.1.20</ecNumber>
    </recommendedName>
    <alternativeName>
        <fullName evidence="17">Phenylalanyl-tRNA synthetase beta subunit</fullName>
    </alternativeName>
</protein>
<evidence type="ECO:0000256" key="9">
    <source>
        <dbReference type="ARBA" id="ARBA00022598"/>
    </source>
</evidence>
<evidence type="ECO:0000256" key="13">
    <source>
        <dbReference type="ARBA" id="ARBA00022842"/>
    </source>
</evidence>
<keyword evidence="13" id="KW-0460">Magnesium</keyword>
<dbReference type="InterPro" id="IPR036690">
    <property type="entry name" value="Fdx_antiC-bd_sf"/>
</dbReference>
<evidence type="ECO:0000256" key="3">
    <source>
        <dbReference type="ARBA" id="ARBA00008653"/>
    </source>
</evidence>
<evidence type="ECO:0000259" key="22">
    <source>
        <dbReference type="PROSITE" id="PS51483"/>
    </source>
</evidence>
<dbReference type="InterPro" id="IPR004532">
    <property type="entry name" value="Phe-tRNA-ligase_IIc_bsu_bact"/>
</dbReference>
<dbReference type="PROSITE" id="PS51483">
    <property type="entry name" value="B5"/>
    <property type="match status" value="1"/>
</dbReference>
<evidence type="ECO:0000256" key="11">
    <source>
        <dbReference type="ARBA" id="ARBA00022741"/>
    </source>
</evidence>
<keyword evidence="7" id="KW-0963">Cytoplasm</keyword>
<organism evidence="23 24">
    <name type="scientific">Spiroplasma clarkii</name>
    <dbReference type="NCBI Taxonomy" id="2139"/>
    <lineage>
        <taxon>Bacteria</taxon>
        <taxon>Bacillati</taxon>
        <taxon>Mycoplasmatota</taxon>
        <taxon>Mollicutes</taxon>
        <taxon>Entomoplasmatales</taxon>
        <taxon>Spiroplasmataceae</taxon>
        <taxon>Spiroplasma</taxon>
    </lineage>
</organism>
<evidence type="ECO:0000256" key="17">
    <source>
        <dbReference type="ARBA" id="ARBA00033189"/>
    </source>
</evidence>
<evidence type="ECO:0000259" key="21">
    <source>
        <dbReference type="PROSITE" id="PS51447"/>
    </source>
</evidence>
<dbReference type="Pfam" id="PF03147">
    <property type="entry name" value="FDX-ACB"/>
    <property type="match status" value="1"/>
</dbReference>
<dbReference type="NCBIfam" id="TIGR00472">
    <property type="entry name" value="pheT_bact"/>
    <property type="match status" value="1"/>
</dbReference>
<proteinExistence type="inferred from homology"/>
<evidence type="ECO:0000256" key="15">
    <source>
        <dbReference type="ARBA" id="ARBA00022917"/>
    </source>
</evidence>
<dbReference type="SMART" id="SM00874">
    <property type="entry name" value="B5"/>
    <property type="match status" value="1"/>
</dbReference>
<keyword evidence="8 19" id="KW-0820">tRNA-binding</keyword>
<dbReference type="GO" id="GO:0000287">
    <property type="term" value="F:magnesium ion binding"/>
    <property type="evidence" value="ECO:0007669"/>
    <property type="project" value="InterPro"/>
</dbReference>
<dbReference type="EMBL" id="CP024870">
    <property type="protein sequence ID" value="ATX70816.1"/>
    <property type="molecule type" value="Genomic_DNA"/>
</dbReference>
<dbReference type="Pfam" id="PF17759">
    <property type="entry name" value="tRNA_synthFbeta"/>
    <property type="match status" value="1"/>
</dbReference>
<dbReference type="GO" id="GO:0000049">
    <property type="term" value="F:tRNA binding"/>
    <property type="evidence" value="ECO:0007669"/>
    <property type="project" value="UniProtKB-UniRule"/>
</dbReference>
<evidence type="ECO:0000256" key="16">
    <source>
        <dbReference type="ARBA" id="ARBA00023146"/>
    </source>
</evidence>
<comment type="subcellular location">
    <subcellularLocation>
        <location evidence="2">Cytoplasm</location>
    </subcellularLocation>
</comment>
<dbReference type="GO" id="GO:0006432">
    <property type="term" value="P:phenylalanyl-tRNA aminoacylation"/>
    <property type="evidence" value="ECO:0007669"/>
    <property type="project" value="InterPro"/>
</dbReference>
<evidence type="ECO:0000256" key="4">
    <source>
        <dbReference type="ARBA" id="ARBA00011209"/>
    </source>
</evidence>
<dbReference type="AlphaFoldDB" id="A0A2K8KP23"/>
<dbReference type="InterPro" id="IPR033714">
    <property type="entry name" value="tRNA_bind_bactPheRS"/>
</dbReference>
<keyword evidence="10" id="KW-0479">Metal-binding</keyword>
<comment type="catalytic activity">
    <reaction evidence="18">
        <text>tRNA(Phe) + L-phenylalanine + ATP = L-phenylalanyl-tRNA(Phe) + AMP + diphosphate + H(+)</text>
        <dbReference type="Rhea" id="RHEA:19413"/>
        <dbReference type="Rhea" id="RHEA-COMP:9668"/>
        <dbReference type="Rhea" id="RHEA-COMP:9699"/>
        <dbReference type="ChEBI" id="CHEBI:15378"/>
        <dbReference type="ChEBI" id="CHEBI:30616"/>
        <dbReference type="ChEBI" id="CHEBI:33019"/>
        <dbReference type="ChEBI" id="CHEBI:58095"/>
        <dbReference type="ChEBI" id="CHEBI:78442"/>
        <dbReference type="ChEBI" id="CHEBI:78531"/>
        <dbReference type="ChEBI" id="CHEBI:456215"/>
        <dbReference type="EC" id="6.1.1.20"/>
    </reaction>
</comment>
<evidence type="ECO:0000256" key="19">
    <source>
        <dbReference type="PROSITE-ProRule" id="PRU00209"/>
    </source>
</evidence>
<evidence type="ECO:0000256" key="18">
    <source>
        <dbReference type="ARBA" id="ARBA00049255"/>
    </source>
</evidence>
<dbReference type="Pfam" id="PF03484">
    <property type="entry name" value="B5"/>
    <property type="match status" value="1"/>
</dbReference>
<evidence type="ECO:0000259" key="20">
    <source>
        <dbReference type="PROSITE" id="PS50886"/>
    </source>
</evidence>
<evidence type="ECO:0000313" key="24">
    <source>
        <dbReference type="Proteomes" id="UP000231179"/>
    </source>
</evidence>
<gene>
    <name evidence="23" type="primary">pheT</name>
    <name evidence="23" type="ORF">SCLAR_v1c04970</name>
</gene>
<dbReference type="InterPro" id="IPR012340">
    <property type="entry name" value="NA-bd_OB-fold"/>
</dbReference>
<dbReference type="SUPFAM" id="SSF46955">
    <property type="entry name" value="Putative DNA-binding domain"/>
    <property type="match status" value="1"/>
</dbReference>
<dbReference type="InterPro" id="IPR005147">
    <property type="entry name" value="tRNA_synthase_B5-dom"/>
</dbReference>
<dbReference type="PANTHER" id="PTHR10947:SF3">
    <property type="entry name" value="LEUCINE-RICH REPEAT-CONTAINING PROTEIN 47"/>
    <property type="match status" value="1"/>
</dbReference>
<dbReference type="Gene3D" id="3.30.70.380">
    <property type="entry name" value="Ferrodoxin-fold anticodon-binding domain"/>
    <property type="match status" value="1"/>
</dbReference>
<comment type="subunit">
    <text evidence="4">Tetramer of two alpha and two beta subunits.</text>
</comment>
<dbReference type="GO" id="GO:0005737">
    <property type="term" value="C:cytoplasm"/>
    <property type="evidence" value="ECO:0007669"/>
    <property type="project" value="UniProtKB-SubCell"/>
</dbReference>
<evidence type="ECO:0000256" key="8">
    <source>
        <dbReference type="ARBA" id="ARBA00022555"/>
    </source>
</evidence>
<evidence type="ECO:0000256" key="7">
    <source>
        <dbReference type="ARBA" id="ARBA00022490"/>
    </source>
</evidence>
<keyword evidence="14 19" id="KW-0694">RNA-binding</keyword>
<reference evidence="23 24" key="1">
    <citation type="submission" date="2017-11" db="EMBL/GenBank/DDBJ databases">
        <title>Complete genome sequence of Spiroplasma clarkii CN-5 (DSM 19994).</title>
        <authorList>
            <person name="Tsai Y.-M."/>
            <person name="Chang A."/>
            <person name="Lo W.-S."/>
            <person name="Kuo C.-H."/>
        </authorList>
    </citation>
    <scope>NUCLEOTIDE SEQUENCE [LARGE SCALE GENOMIC DNA]</scope>
    <source>
        <strain evidence="23 24">CN-5</strain>
    </source>
</reference>
<keyword evidence="11" id="KW-0547">Nucleotide-binding</keyword>
<evidence type="ECO:0000256" key="2">
    <source>
        <dbReference type="ARBA" id="ARBA00004496"/>
    </source>
</evidence>
<keyword evidence="9" id="KW-0436">Ligase</keyword>
<keyword evidence="12" id="KW-0067">ATP-binding</keyword>
<dbReference type="SUPFAM" id="SSF55681">
    <property type="entry name" value="Class II aaRS and biotin synthetases"/>
    <property type="match status" value="1"/>
</dbReference>
<accession>A0A2K8KP23</accession>
<dbReference type="Gene3D" id="3.30.930.10">
    <property type="entry name" value="Bira Bifunctional Protein, Domain 2"/>
    <property type="match status" value="1"/>
</dbReference>
<comment type="cofactor">
    <cofactor evidence="1">
        <name>Mg(2+)</name>
        <dbReference type="ChEBI" id="CHEBI:18420"/>
    </cofactor>
</comment>
<keyword evidence="15" id="KW-0648">Protein biosynthesis</keyword>
<dbReference type="SMART" id="SM00896">
    <property type="entry name" value="FDX-ACB"/>
    <property type="match status" value="1"/>
</dbReference>
<dbReference type="CDD" id="cd02796">
    <property type="entry name" value="tRNA_bind_bactPheRS"/>
    <property type="match status" value="1"/>
</dbReference>
<dbReference type="Gene3D" id="3.30.56.10">
    <property type="match status" value="2"/>
</dbReference>
<dbReference type="Proteomes" id="UP000231179">
    <property type="component" value="Chromosome"/>
</dbReference>
<dbReference type="InterPro" id="IPR005121">
    <property type="entry name" value="Fdx_antiC-bd"/>
</dbReference>
<dbReference type="PROSITE" id="PS50886">
    <property type="entry name" value="TRBD"/>
    <property type="match status" value="1"/>
</dbReference>
<dbReference type="PANTHER" id="PTHR10947">
    <property type="entry name" value="PHENYLALANYL-TRNA SYNTHETASE BETA CHAIN AND LEUCINE-RICH REPEAT-CONTAINING PROTEIN 47"/>
    <property type="match status" value="1"/>
</dbReference>
<evidence type="ECO:0000256" key="6">
    <source>
        <dbReference type="ARBA" id="ARBA00017032"/>
    </source>
</evidence>
<dbReference type="SUPFAM" id="SSF56037">
    <property type="entry name" value="PheT/TilS domain"/>
    <property type="match status" value="1"/>
</dbReference>
<comment type="similarity">
    <text evidence="3">Belongs to the phenylalanyl-tRNA synthetase beta subunit family. Type 1 subfamily.</text>
</comment>
<feature type="domain" description="TRNA-binding" evidence="20">
    <location>
        <begin position="40"/>
        <end position="145"/>
    </location>
</feature>
<dbReference type="InterPro" id="IPR002547">
    <property type="entry name" value="tRNA-bd_dom"/>
</dbReference>
<dbReference type="GO" id="GO:0005524">
    <property type="term" value="F:ATP binding"/>
    <property type="evidence" value="ECO:0007669"/>
    <property type="project" value="UniProtKB-KW"/>
</dbReference>
<dbReference type="Pfam" id="PF01588">
    <property type="entry name" value="tRNA_bind"/>
    <property type="match status" value="1"/>
</dbReference>
<dbReference type="InterPro" id="IPR009061">
    <property type="entry name" value="DNA-bd_dom_put_sf"/>
</dbReference>
<dbReference type="InterPro" id="IPR045864">
    <property type="entry name" value="aa-tRNA-synth_II/BPL/LPL"/>
</dbReference>
<evidence type="ECO:0000256" key="1">
    <source>
        <dbReference type="ARBA" id="ARBA00001946"/>
    </source>
</evidence>
<dbReference type="SUPFAM" id="SSF54991">
    <property type="entry name" value="Anticodon-binding domain of PheRS"/>
    <property type="match status" value="1"/>
</dbReference>
<evidence type="ECO:0000256" key="10">
    <source>
        <dbReference type="ARBA" id="ARBA00022723"/>
    </source>
</evidence>
<dbReference type="RefSeq" id="WP_100254375.1">
    <property type="nucleotide sequence ID" value="NZ_CP024870.1"/>
</dbReference>
<evidence type="ECO:0000256" key="14">
    <source>
        <dbReference type="ARBA" id="ARBA00022884"/>
    </source>
</evidence>
<keyword evidence="24" id="KW-1185">Reference proteome</keyword>
<feature type="domain" description="B5" evidence="22">
    <location>
        <begin position="411"/>
        <end position="487"/>
    </location>
</feature>
<dbReference type="Gene3D" id="2.40.50.140">
    <property type="entry name" value="Nucleic acid-binding proteins"/>
    <property type="match status" value="1"/>
</dbReference>
<dbReference type="InterPro" id="IPR045060">
    <property type="entry name" value="Phe-tRNA-ligase_IIc_bsu"/>
</dbReference>
<feature type="domain" description="FDX-ACB" evidence="21">
    <location>
        <begin position="712"/>
        <end position="804"/>
    </location>
</feature>
<evidence type="ECO:0000256" key="5">
    <source>
        <dbReference type="ARBA" id="ARBA00012814"/>
    </source>
</evidence>
<dbReference type="EC" id="6.1.1.20" evidence="5"/>
<keyword evidence="16 23" id="KW-0030">Aminoacyl-tRNA synthetase</keyword>